<gene>
    <name evidence="1" type="ORF">OU798_00010</name>
</gene>
<keyword evidence="2" id="KW-1185">Reference proteome</keyword>
<reference evidence="1" key="1">
    <citation type="submission" date="2022-11" db="EMBL/GenBank/DDBJ databases">
        <title>Marilongibacter aestuarii gen. nov., sp. nov., isolated from tidal flat sediment.</title>
        <authorList>
            <person name="Jiayan W."/>
        </authorList>
    </citation>
    <scope>NUCLEOTIDE SEQUENCE</scope>
    <source>
        <strain evidence="1">Z1-6</strain>
    </source>
</reference>
<dbReference type="Proteomes" id="UP001145087">
    <property type="component" value="Unassembled WGS sequence"/>
</dbReference>
<evidence type="ECO:0000313" key="1">
    <source>
        <dbReference type="EMBL" id="MCY1718704.1"/>
    </source>
</evidence>
<dbReference type="RefSeq" id="WP_343331041.1">
    <property type="nucleotide sequence ID" value="NZ_JAPOHD010000001.1"/>
</dbReference>
<comment type="caution">
    <text evidence="1">The sequence shown here is derived from an EMBL/GenBank/DDBJ whole genome shotgun (WGS) entry which is preliminary data.</text>
</comment>
<dbReference type="AlphaFoldDB" id="A0A9X3F160"/>
<protein>
    <submittedName>
        <fullName evidence="1">Uncharacterized protein</fullName>
    </submittedName>
</protein>
<evidence type="ECO:0000313" key="2">
    <source>
        <dbReference type="Proteomes" id="UP001145087"/>
    </source>
</evidence>
<dbReference type="EMBL" id="JAPOHD010000001">
    <property type="protein sequence ID" value="MCY1718704.1"/>
    <property type="molecule type" value="Genomic_DNA"/>
</dbReference>
<proteinExistence type="predicted"/>
<sequence length="54" mass="6410">MEKQNKVTTAYKDEFYPPIPTKATKFWRTCLIFQIYSVLKFNLKIMLIVVKGHS</sequence>
<organism evidence="1 2">
    <name type="scientific">Draconibacterium aestuarii</name>
    <dbReference type="NCBI Taxonomy" id="2998507"/>
    <lineage>
        <taxon>Bacteria</taxon>
        <taxon>Pseudomonadati</taxon>
        <taxon>Bacteroidota</taxon>
        <taxon>Bacteroidia</taxon>
        <taxon>Marinilabiliales</taxon>
        <taxon>Prolixibacteraceae</taxon>
        <taxon>Draconibacterium</taxon>
    </lineage>
</organism>
<name>A0A9X3F160_9BACT</name>
<accession>A0A9X3F160</accession>